<evidence type="ECO:0000313" key="1">
    <source>
        <dbReference type="EMBL" id="KRY09074.1"/>
    </source>
</evidence>
<dbReference type="EMBL" id="JYDQ01000293">
    <property type="protein sequence ID" value="KRY09074.1"/>
    <property type="molecule type" value="Genomic_DNA"/>
</dbReference>
<gene>
    <name evidence="1" type="ORF">T12_16015</name>
</gene>
<comment type="caution">
    <text evidence="1">The sequence shown here is derived from an EMBL/GenBank/DDBJ whole genome shotgun (WGS) entry which is preliminary data.</text>
</comment>
<sequence length="100" mass="11799">MKFGNFREKPYTRKMDFMGIDRSEQLDTYNTRPLPLLLVSSPLLVAYLSMYSEKSWKHPYMELCKRLSLSSPNAKQSKKVEILTKRFSPFFAKKQVMNNP</sequence>
<keyword evidence="2" id="KW-1185">Reference proteome</keyword>
<reference evidence="1 2" key="1">
    <citation type="submission" date="2015-01" db="EMBL/GenBank/DDBJ databases">
        <title>Evolution of Trichinella species and genotypes.</title>
        <authorList>
            <person name="Korhonen P.K."/>
            <person name="Edoardo P."/>
            <person name="Giuseppe L.R."/>
            <person name="Gasser R.B."/>
        </authorList>
    </citation>
    <scope>NUCLEOTIDE SEQUENCE [LARGE SCALE GENOMIC DNA]</scope>
    <source>
        <strain evidence="1">ISS2496</strain>
    </source>
</reference>
<name>A0A0V0Z921_9BILA</name>
<protein>
    <submittedName>
        <fullName evidence="1">Uncharacterized protein</fullName>
    </submittedName>
</protein>
<accession>A0A0V0Z921</accession>
<organism evidence="1 2">
    <name type="scientific">Trichinella patagoniensis</name>
    <dbReference type="NCBI Taxonomy" id="990121"/>
    <lineage>
        <taxon>Eukaryota</taxon>
        <taxon>Metazoa</taxon>
        <taxon>Ecdysozoa</taxon>
        <taxon>Nematoda</taxon>
        <taxon>Enoplea</taxon>
        <taxon>Dorylaimia</taxon>
        <taxon>Trichinellida</taxon>
        <taxon>Trichinellidae</taxon>
        <taxon>Trichinella</taxon>
    </lineage>
</organism>
<dbReference type="AlphaFoldDB" id="A0A0V0Z921"/>
<evidence type="ECO:0000313" key="2">
    <source>
        <dbReference type="Proteomes" id="UP000054783"/>
    </source>
</evidence>
<proteinExistence type="predicted"/>
<dbReference type="Proteomes" id="UP000054783">
    <property type="component" value="Unassembled WGS sequence"/>
</dbReference>